<name>A0A9P1IA63_9PELO</name>
<comment type="caution">
    <text evidence="2">The sequence shown here is derived from an EMBL/GenBank/DDBJ whole genome shotgun (WGS) entry which is preliminary data.</text>
</comment>
<feature type="compositionally biased region" description="Basic residues" evidence="1">
    <location>
        <begin position="1"/>
        <end position="27"/>
    </location>
</feature>
<evidence type="ECO:0000313" key="3">
    <source>
        <dbReference type="Proteomes" id="UP001152747"/>
    </source>
</evidence>
<reference evidence="2" key="1">
    <citation type="submission" date="2022-11" db="EMBL/GenBank/DDBJ databases">
        <authorList>
            <person name="Kikuchi T."/>
        </authorList>
    </citation>
    <scope>NUCLEOTIDE SEQUENCE</scope>
    <source>
        <strain evidence="2">PS1010</strain>
    </source>
</reference>
<dbReference type="EMBL" id="CANHGI010000002">
    <property type="protein sequence ID" value="CAI5441335.1"/>
    <property type="molecule type" value="Genomic_DNA"/>
</dbReference>
<protein>
    <submittedName>
        <fullName evidence="2">Uncharacterized protein</fullName>
    </submittedName>
</protein>
<sequence>MPPLKKKVKAEKSRKKNIKRRQVKKDKKNQARLEAAMKDIQNLKIGSGKNKKLPKLEKRKLKLKKEGEQRIMKEFKNLKFD</sequence>
<evidence type="ECO:0000313" key="2">
    <source>
        <dbReference type="EMBL" id="CAI5441335.1"/>
    </source>
</evidence>
<keyword evidence="3" id="KW-1185">Reference proteome</keyword>
<accession>A0A9P1IA63</accession>
<evidence type="ECO:0000256" key="1">
    <source>
        <dbReference type="SAM" id="MobiDB-lite"/>
    </source>
</evidence>
<dbReference type="AlphaFoldDB" id="A0A9P1IA63"/>
<organism evidence="2 3">
    <name type="scientific">Caenorhabditis angaria</name>
    <dbReference type="NCBI Taxonomy" id="860376"/>
    <lineage>
        <taxon>Eukaryota</taxon>
        <taxon>Metazoa</taxon>
        <taxon>Ecdysozoa</taxon>
        <taxon>Nematoda</taxon>
        <taxon>Chromadorea</taxon>
        <taxon>Rhabditida</taxon>
        <taxon>Rhabditina</taxon>
        <taxon>Rhabditomorpha</taxon>
        <taxon>Rhabditoidea</taxon>
        <taxon>Rhabditidae</taxon>
        <taxon>Peloderinae</taxon>
        <taxon>Caenorhabditis</taxon>
    </lineage>
</organism>
<proteinExistence type="predicted"/>
<feature type="region of interest" description="Disordered" evidence="1">
    <location>
        <begin position="1"/>
        <end position="31"/>
    </location>
</feature>
<gene>
    <name evidence="2" type="ORF">CAMP_LOCUS3972</name>
</gene>
<dbReference type="Proteomes" id="UP001152747">
    <property type="component" value="Unassembled WGS sequence"/>
</dbReference>